<dbReference type="RefSeq" id="WP_090290509.1">
    <property type="nucleotide sequence ID" value="NZ_FNCK01000016.1"/>
</dbReference>
<dbReference type="InterPro" id="IPR028055">
    <property type="entry name" value="YidC/Oxa/ALB_C"/>
</dbReference>
<keyword evidence="14" id="KW-1185">Reference proteome</keyword>
<feature type="region of interest" description="Disordered" evidence="10">
    <location>
        <begin position="272"/>
        <end position="317"/>
    </location>
</feature>
<evidence type="ECO:0000256" key="1">
    <source>
        <dbReference type="ARBA" id="ARBA00004651"/>
    </source>
</evidence>
<feature type="transmembrane region" description="Helical" evidence="11">
    <location>
        <begin position="227"/>
        <end position="249"/>
    </location>
</feature>
<evidence type="ECO:0000256" key="9">
    <source>
        <dbReference type="RuleBase" id="RU003945"/>
    </source>
</evidence>
<evidence type="ECO:0000256" key="7">
    <source>
        <dbReference type="ARBA" id="ARBA00023136"/>
    </source>
</evidence>
<gene>
    <name evidence="13" type="ORF">SAMN05421791_11615</name>
</gene>
<dbReference type="CDD" id="cd20070">
    <property type="entry name" value="5TM_YidC_Alb3"/>
    <property type="match status" value="1"/>
</dbReference>
<dbReference type="Pfam" id="PF02096">
    <property type="entry name" value="60KD_IMP"/>
    <property type="match status" value="1"/>
</dbReference>
<protein>
    <submittedName>
        <fullName evidence="13">YidC/Oxa1 family membrane protein insertase</fullName>
    </submittedName>
</protein>
<sequence>MKFIKKYWKLIFLVSMVSLMATGCIRYDSAGNPTGPIYEYLGVPTAHFLDFLADIFGGSYGIAIIIVTLITRLFMLPSTYKMTKSSMESSAKMKYAQPEISEIQAEMKETDDPEEKAALQQELMQVYGKYDINMLSNVSGCLPLLIQMPIISAVYTAVRSSHKIAEASFLGINLGEKSLLLVVLVAATTFLSSWLMQKGTANPTVDNPQANQMQQSMLYMNPLMLGYFTYISNAGLGLYFFTGSLFNLAQQLYMNQVARPKIQKNIEEKVQKYQNMPREKRQKKARQTKKQLEKVNADRIVPVKTPKARNAGKQKKN</sequence>
<dbReference type="Proteomes" id="UP000199708">
    <property type="component" value="Unassembled WGS sequence"/>
</dbReference>
<keyword evidence="3" id="KW-1003">Cell membrane</keyword>
<feature type="transmembrane region" description="Helical" evidence="11">
    <location>
        <begin position="55"/>
        <end position="75"/>
    </location>
</feature>
<dbReference type="AlphaFoldDB" id="A0A1G7V9C7"/>
<keyword evidence="4 9" id="KW-0812">Transmembrane</keyword>
<dbReference type="PRINTS" id="PR00701">
    <property type="entry name" value="60KDINNERMP"/>
</dbReference>
<comment type="subcellular location">
    <subcellularLocation>
        <location evidence="1">Cell membrane</location>
        <topology evidence="1">Multi-pass membrane protein</topology>
    </subcellularLocation>
    <subcellularLocation>
        <location evidence="9">Membrane</location>
        <topology evidence="9">Multi-pass membrane protein</topology>
    </subcellularLocation>
</comment>
<feature type="transmembrane region" description="Helical" evidence="11">
    <location>
        <begin position="178"/>
        <end position="196"/>
    </location>
</feature>
<keyword evidence="7 11" id="KW-0472">Membrane</keyword>
<dbReference type="GO" id="GO:0005886">
    <property type="term" value="C:plasma membrane"/>
    <property type="evidence" value="ECO:0007669"/>
    <property type="project" value="UniProtKB-SubCell"/>
</dbReference>
<dbReference type="PANTHER" id="PTHR12428:SF65">
    <property type="entry name" value="CYTOCHROME C OXIDASE ASSEMBLY PROTEIN COX18, MITOCHONDRIAL"/>
    <property type="match status" value="1"/>
</dbReference>
<evidence type="ECO:0000256" key="6">
    <source>
        <dbReference type="ARBA" id="ARBA00022989"/>
    </source>
</evidence>
<keyword evidence="2" id="KW-0813">Transport</keyword>
<name>A0A1G7V9C7_9LACT</name>
<organism evidence="13 14">
    <name type="scientific">Facklamia miroungae</name>
    <dbReference type="NCBI Taxonomy" id="120956"/>
    <lineage>
        <taxon>Bacteria</taxon>
        <taxon>Bacillati</taxon>
        <taxon>Bacillota</taxon>
        <taxon>Bacilli</taxon>
        <taxon>Lactobacillales</taxon>
        <taxon>Aerococcaceae</taxon>
        <taxon>Facklamia</taxon>
    </lineage>
</organism>
<dbReference type="InterPro" id="IPR001708">
    <property type="entry name" value="YidC/ALB3/OXA1/COX18"/>
</dbReference>
<dbReference type="GO" id="GO:0032977">
    <property type="term" value="F:membrane insertase activity"/>
    <property type="evidence" value="ECO:0007669"/>
    <property type="project" value="InterPro"/>
</dbReference>
<evidence type="ECO:0000313" key="13">
    <source>
        <dbReference type="EMBL" id="SDG56412.1"/>
    </source>
</evidence>
<evidence type="ECO:0000256" key="8">
    <source>
        <dbReference type="ARBA" id="ARBA00023186"/>
    </source>
</evidence>
<evidence type="ECO:0000256" key="2">
    <source>
        <dbReference type="ARBA" id="ARBA00022448"/>
    </source>
</evidence>
<evidence type="ECO:0000313" key="14">
    <source>
        <dbReference type="Proteomes" id="UP000199708"/>
    </source>
</evidence>
<keyword evidence="5" id="KW-0653">Protein transport</keyword>
<dbReference type="GO" id="GO:0051205">
    <property type="term" value="P:protein insertion into membrane"/>
    <property type="evidence" value="ECO:0007669"/>
    <property type="project" value="TreeGrafter"/>
</dbReference>
<comment type="similarity">
    <text evidence="9">Belongs to the OXA1/ALB3/YidC family.</text>
</comment>
<evidence type="ECO:0000256" key="4">
    <source>
        <dbReference type="ARBA" id="ARBA00022692"/>
    </source>
</evidence>
<dbReference type="PROSITE" id="PS51257">
    <property type="entry name" value="PROKAR_LIPOPROTEIN"/>
    <property type="match status" value="1"/>
</dbReference>
<dbReference type="InterPro" id="IPR047196">
    <property type="entry name" value="YidC_ALB_C"/>
</dbReference>
<keyword evidence="6 11" id="KW-1133">Transmembrane helix</keyword>
<dbReference type="EMBL" id="FNCK01000016">
    <property type="protein sequence ID" value="SDG56412.1"/>
    <property type="molecule type" value="Genomic_DNA"/>
</dbReference>
<evidence type="ECO:0000259" key="12">
    <source>
        <dbReference type="Pfam" id="PF02096"/>
    </source>
</evidence>
<feature type="compositionally biased region" description="Basic residues" evidence="10">
    <location>
        <begin position="280"/>
        <end position="289"/>
    </location>
</feature>
<proteinExistence type="inferred from homology"/>
<evidence type="ECO:0000256" key="10">
    <source>
        <dbReference type="SAM" id="MobiDB-lite"/>
    </source>
</evidence>
<keyword evidence="8" id="KW-0143">Chaperone</keyword>
<dbReference type="PANTHER" id="PTHR12428">
    <property type="entry name" value="OXA1"/>
    <property type="match status" value="1"/>
</dbReference>
<feature type="domain" description="Membrane insertase YidC/Oxa/ALB C-terminal" evidence="12">
    <location>
        <begin position="60"/>
        <end position="256"/>
    </location>
</feature>
<dbReference type="STRING" id="120956.SAMN05421791_11615"/>
<evidence type="ECO:0000256" key="11">
    <source>
        <dbReference type="SAM" id="Phobius"/>
    </source>
</evidence>
<dbReference type="NCBIfam" id="TIGR03592">
    <property type="entry name" value="yidC_oxa1_cterm"/>
    <property type="match status" value="1"/>
</dbReference>
<evidence type="ECO:0000256" key="5">
    <source>
        <dbReference type="ARBA" id="ARBA00022927"/>
    </source>
</evidence>
<evidence type="ECO:0000256" key="3">
    <source>
        <dbReference type="ARBA" id="ARBA00022475"/>
    </source>
</evidence>
<reference evidence="13 14" key="1">
    <citation type="submission" date="2016-10" db="EMBL/GenBank/DDBJ databases">
        <authorList>
            <person name="de Groot N.N."/>
        </authorList>
    </citation>
    <scope>NUCLEOTIDE SEQUENCE [LARGE SCALE GENOMIC DNA]</scope>
    <source>
        <strain evidence="13 14">ATCC BAA-466</strain>
    </source>
</reference>
<accession>A0A1G7V9C7</accession>
<dbReference type="GO" id="GO:0015031">
    <property type="term" value="P:protein transport"/>
    <property type="evidence" value="ECO:0007669"/>
    <property type="project" value="UniProtKB-KW"/>
</dbReference>
<feature type="compositionally biased region" description="Basic residues" evidence="10">
    <location>
        <begin position="306"/>
        <end position="317"/>
    </location>
</feature>
<dbReference type="OrthoDB" id="9780552at2"/>